<reference evidence="2 3" key="1">
    <citation type="submission" date="2022-12" db="EMBL/GenBank/DDBJ databases">
        <authorList>
            <person name="Muema E."/>
        </authorList>
    </citation>
    <scope>NUCLEOTIDE SEQUENCE [LARGE SCALE GENOMIC DNA]</scope>
    <source>
        <strain evidence="3">1326</strain>
    </source>
</reference>
<keyword evidence="1" id="KW-1133">Transmembrane helix</keyword>
<protein>
    <submittedName>
        <fullName evidence="2">Uncharacterized protein</fullName>
    </submittedName>
</protein>
<keyword evidence="3" id="KW-1185">Reference proteome</keyword>
<proteinExistence type="predicted"/>
<keyword evidence="1" id="KW-0472">Membrane</keyword>
<evidence type="ECO:0000313" key="2">
    <source>
        <dbReference type="EMBL" id="MEI9412918.1"/>
    </source>
</evidence>
<comment type="caution">
    <text evidence="2">The sequence shown here is derived from an EMBL/GenBank/DDBJ whole genome shotgun (WGS) entry which is preliminary data.</text>
</comment>
<organism evidence="2 3">
    <name type="scientific">Mesorhizobium salmacidum</name>
    <dbReference type="NCBI Taxonomy" id="3015171"/>
    <lineage>
        <taxon>Bacteria</taxon>
        <taxon>Pseudomonadati</taxon>
        <taxon>Pseudomonadota</taxon>
        <taxon>Alphaproteobacteria</taxon>
        <taxon>Hyphomicrobiales</taxon>
        <taxon>Phyllobacteriaceae</taxon>
        <taxon>Mesorhizobium</taxon>
    </lineage>
</organism>
<gene>
    <name evidence="2" type="ORF">O7A60_29850</name>
</gene>
<feature type="transmembrane region" description="Helical" evidence="1">
    <location>
        <begin position="330"/>
        <end position="351"/>
    </location>
</feature>
<dbReference type="Proteomes" id="UP001387293">
    <property type="component" value="Unassembled WGS sequence"/>
</dbReference>
<evidence type="ECO:0000256" key="1">
    <source>
        <dbReference type="SAM" id="Phobius"/>
    </source>
</evidence>
<evidence type="ECO:0000313" key="3">
    <source>
        <dbReference type="Proteomes" id="UP001387293"/>
    </source>
</evidence>
<feature type="transmembrane region" description="Helical" evidence="1">
    <location>
        <begin position="250"/>
        <end position="270"/>
    </location>
</feature>
<accession>A0ABU8L4M8</accession>
<sequence length="390" mass="43941">MSQFEVVWDGFIEVMSSNKSIAVWCAPISGEAGIKFEVHFNYWRMPDRPQRIPWFRRAQIREHCDFAEIGIMVEDVRLVDKLFLYLPATLAPSEIGDCSPYFVERDVVQGIFNELLTAQARTSGPLVLKRSNGRIFCRMHWFSPNAAQTGISNTELTVRAFDVGTLCTIQPAALRACEAKSGASRAYFRLRITMPADKENNPFVEDIPVYDRALLSGYDQIEYLDFRLNEARTLPTVVETRMASDQPASAAHMTLVAFLTAVPVSAELSVANTEFHKMRLLEYPIWSTYAPGLPRGMVVYHWKRTAKGKPITDFSAFVKLQIRRSGRATLVRYLGVAFAFGVLGNLTAGWLQDPVDHVFMALWTGLCGLAALLLVTGKLLWTYVLDALRR</sequence>
<dbReference type="EMBL" id="JAPYKS010000042">
    <property type="protein sequence ID" value="MEI9412918.1"/>
    <property type="molecule type" value="Genomic_DNA"/>
</dbReference>
<dbReference type="RefSeq" id="WP_337109265.1">
    <property type="nucleotide sequence ID" value="NZ_JAPYKS010000042.1"/>
</dbReference>
<name>A0ABU8L4M8_9HYPH</name>
<feature type="transmembrane region" description="Helical" evidence="1">
    <location>
        <begin position="357"/>
        <end position="381"/>
    </location>
</feature>
<keyword evidence="1" id="KW-0812">Transmembrane</keyword>